<accession>A0A4Z0R322</accession>
<sequence>MRWFWRLLTLLVLLVFLRTLFVPQPMAFIAWPEENNWALKIQGDIRQMQKITQDLPASIEVEVRRLLNEFQPSGAGKEV</sequence>
<dbReference type="OrthoDB" id="1798671at2"/>
<dbReference type="RefSeq" id="WP_135548730.1">
    <property type="nucleotide sequence ID" value="NZ_SPQQ01000006.1"/>
</dbReference>
<evidence type="ECO:0000313" key="2">
    <source>
        <dbReference type="Proteomes" id="UP000298460"/>
    </source>
</evidence>
<gene>
    <name evidence="1" type="ORF">E4K67_16755</name>
</gene>
<keyword evidence="2" id="KW-1185">Reference proteome</keyword>
<organism evidence="1 2">
    <name type="scientific">Desulfosporosinus fructosivorans</name>
    <dbReference type="NCBI Taxonomy" id="2018669"/>
    <lineage>
        <taxon>Bacteria</taxon>
        <taxon>Bacillati</taxon>
        <taxon>Bacillota</taxon>
        <taxon>Clostridia</taxon>
        <taxon>Eubacteriales</taxon>
        <taxon>Desulfitobacteriaceae</taxon>
        <taxon>Desulfosporosinus</taxon>
    </lineage>
</organism>
<evidence type="ECO:0000313" key="1">
    <source>
        <dbReference type="EMBL" id="TGE36765.1"/>
    </source>
</evidence>
<dbReference type="AlphaFoldDB" id="A0A4Z0R322"/>
<comment type="caution">
    <text evidence="1">The sequence shown here is derived from an EMBL/GenBank/DDBJ whole genome shotgun (WGS) entry which is preliminary data.</text>
</comment>
<reference evidence="1 2" key="1">
    <citation type="submission" date="2019-03" db="EMBL/GenBank/DDBJ databases">
        <title>Draft Genome Sequence of Desulfosporosinus fructosivorans Strain 63.6F, Isolated from Marine Sediment in the Baltic Sea.</title>
        <authorList>
            <person name="Hausmann B."/>
            <person name="Vandieken V."/>
            <person name="Pjevac P."/>
            <person name="Schreck K."/>
            <person name="Herbold C.W."/>
            <person name="Loy A."/>
        </authorList>
    </citation>
    <scope>NUCLEOTIDE SEQUENCE [LARGE SCALE GENOMIC DNA]</scope>
    <source>
        <strain evidence="1 2">63.6F</strain>
    </source>
</reference>
<proteinExistence type="predicted"/>
<name>A0A4Z0R322_9FIRM</name>
<dbReference type="EMBL" id="SPQQ01000006">
    <property type="protein sequence ID" value="TGE36765.1"/>
    <property type="molecule type" value="Genomic_DNA"/>
</dbReference>
<dbReference type="Proteomes" id="UP000298460">
    <property type="component" value="Unassembled WGS sequence"/>
</dbReference>
<protein>
    <submittedName>
        <fullName evidence="1">Uncharacterized protein</fullName>
    </submittedName>
</protein>